<dbReference type="EMBL" id="BSPC01000009">
    <property type="protein sequence ID" value="GLS18135.1"/>
    <property type="molecule type" value="Genomic_DNA"/>
</dbReference>
<organism evidence="1 2">
    <name type="scientific">Labrys miyagiensis</name>
    <dbReference type="NCBI Taxonomy" id="346912"/>
    <lineage>
        <taxon>Bacteria</taxon>
        <taxon>Pseudomonadati</taxon>
        <taxon>Pseudomonadota</taxon>
        <taxon>Alphaproteobacteria</taxon>
        <taxon>Hyphomicrobiales</taxon>
        <taxon>Xanthobacteraceae</taxon>
        <taxon>Labrys</taxon>
    </lineage>
</organism>
<protein>
    <submittedName>
        <fullName evidence="1">Uncharacterized protein</fullName>
    </submittedName>
</protein>
<evidence type="ECO:0000313" key="1">
    <source>
        <dbReference type="EMBL" id="GLS18135.1"/>
    </source>
</evidence>
<gene>
    <name evidence="1" type="ORF">GCM10007874_11510</name>
</gene>
<keyword evidence="2" id="KW-1185">Reference proteome</keyword>
<name>A0ABQ6CDY3_9HYPH</name>
<reference evidence="2" key="1">
    <citation type="journal article" date="2019" name="Int. J. Syst. Evol. Microbiol.">
        <title>The Global Catalogue of Microorganisms (GCM) 10K type strain sequencing project: providing services to taxonomists for standard genome sequencing and annotation.</title>
        <authorList>
            <consortium name="The Broad Institute Genomics Platform"/>
            <consortium name="The Broad Institute Genome Sequencing Center for Infectious Disease"/>
            <person name="Wu L."/>
            <person name="Ma J."/>
        </authorList>
    </citation>
    <scope>NUCLEOTIDE SEQUENCE [LARGE SCALE GENOMIC DNA]</scope>
    <source>
        <strain evidence="2">NBRC 101365</strain>
    </source>
</reference>
<dbReference type="Proteomes" id="UP001156882">
    <property type="component" value="Unassembled WGS sequence"/>
</dbReference>
<dbReference type="RefSeq" id="WP_284310956.1">
    <property type="nucleotide sequence ID" value="NZ_BSPC01000009.1"/>
</dbReference>
<comment type="caution">
    <text evidence="1">The sequence shown here is derived from an EMBL/GenBank/DDBJ whole genome shotgun (WGS) entry which is preliminary data.</text>
</comment>
<accession>A0ABQ6CDY3</accession>
<sequence length="106" mass="11435">MGMTSHHNAAGSADTTYADTQRALARAARATPFDAAAFLAMHGAVNETVTVDGEDGIQIYIGDSTGTPDLTEMWAASDWRRRTPDWIKQVRALLNEEKISKPSGAQ</sequence>
<proteinExistence type="predicted"/>
<evidence type="ECO:0000313" key="2">
    <source>
        <dbReference type="Proteomes" id="UP001156882"/>
    </source>
</evidence>